<proteinExistence type="predicted"/>
<evidence type="ECO:0000313" key="2">
    <source>
        <dbReference type="Proteomes" id="UP000727056"/>
    </source>
</evidence>
<dbReference type="EMBL" id="JAAVJC010000115">
    <property type="protein sequence ID" value="NJQ16052.1"/>
    <property type="molecule type" value="Genomic_DNA"/>
</dbReference>
<sequence length="119" mass="13895">MDTLLFAVANESSHAIAIRYRDYPQWSFYLAPGACWNSAPDEVKFPWVGKQDDIVNKAIEFRKVDSSGTVSFMYSVFQEWDEPWEIRYSNSDKYMDTRNVFTPSMNNGTLRFSQRCLLP</sequence>
<name>A0ABX1CA97_9ACTN</name>
<accession>A0ABX1CA97</accession>
<keyword evidence="2" id="KW-1185">Reference proteome</keyword>
<evidence type="ECO:0000313" key="1">
    <source>
        <dbReference type="EMBL" id="NJQ16052.1"/>
    </source>
</evidence>
<organism evidence="1 2">
    <name type="scientific">Streptomyces bohaiensis</name>
    <dbReference type="NCBI Taxonomy" id="1431344"/>
    <lineage>
        <taxon>Bacteria</taxon>
        <taxon>Bacillati</taxon>
        <taxon>Actinomycetota</taxon>
        <taxon>Actinomycetes</taxon>
        <taxon>Kitasatosporales</taxon>
        <taxon>Streptomycetaceae</taxon>
        <taxon>Streptomyces</taxon>
    </lineage>
</organism>
<dbReference type="Proteomes" id="UP000727056">
    <property type="component" value="Unassembled WGS sequence"/>
</dbReference>
<protein>
    <submittedName>
        <fullName evidence="1">Uncharacterized protein</fullName>
    </submittedName>
</protein>
<reference evidence="1 2" key="1">
    <citation type="submission" date="2020-03" db="EMBL/GenBank/DDBJ databases">
        <title>Draft genome of Streptomyces sp. ventii, isolated from the Axial Seamount in the Pacific Ocean, and resequencing of the two type strains Streptomyces lonarensis strain NCL 716 and Streptomyces bohaiensis strain 11A07.</title>
        <authorList>
            <person name="Loughran R.M."/>
            <person name="Pfannmuller K.M."/>
            <person name="Wasson B.J."/>
            <person name="Deadmond M.C."/>
            <person name="Paddock B.E."/>
            <person name="Koyack M.J."/>
            <person name="Gallegos D.A."/>
            <person name="Mitchell E.A."/>
            <person name="Ushijima B."/>
            <person name="Saw J.H."/>
            <person name="Mcphail K.L."/>
            <person name="Videau P."/>
        </authorList>
    </citation>
    <scope>NUCLEOTIDE SEQUENCE [LARGE SCALE GENOMIC DNA]</scope>
    <source>
        <strain evidence="1 2">11A07</strain>
    </source>
</reference>
<comment type="caution">
    <text evidence="1">The sequence shown here is derived from an EMBL/GenBank/DDBJ whole genome shotgun (WGS) entry which is preliminary data.</text>
</comment>
<dbReference type="RefSeq" id="WP_168088793.1">
    <property type="nucleotide sequence ID" value="NZ_BHZH01000102.1"/>
</dbReference>
<gene>
    <name evidence="1" type="ORF">HCN52_14120</name>
</gene>